<evidence type="ECO:0000259" key="4">
    <source>
        <dbReference type="PROSITE" id="PS51186"/>
    </source>
</evidence>
<reference evidence="5 6" key="1">
    <citation type="submission" date="2018-12" db="EMBL/GenBank/DDBJ databases">
        <title>Hymenobacter gummosus sp. nov., isolated from a spring.</title>
        <authorList>
            <person name="Nie L."/>
        </authorList>
    </citation>
    <scope>NUCLEOTIDE SEQUENCE [LARGE SCALE GENOMIC DNA]</scope>
    <source>
        <strain evidence="5 6">KCTC 52166</strain>
    </source>
</reference>
<sequence length="171" mass="19531">MEIILNNVNHNDKDFIRKLFNDNLVKEYIILPSEIRHDPALLVDVWLDNDKNNSGATYIISVVEVSPYTRNEIFTPCGFISFERQSINTGNIAFALSENFRGKGITKTAMGLVLDVLTNAKVHKVEADIDKDNIASEKIVELFGFTTDRSKVYFDLENGAKLRNKWYKTLQ</sequence>
<protein>
    <submittedName>
        <fullName evidence="5">N-acetyltransferase</fullName>
    </submittedName>
</protein>
<dbReference type="InterPro" id="IPR016181">
    <property type="entry name" value="Acyl_CoA_acyltransferase"/>
</dbReference>
<dbReference type="Proteomes" id="UP000282184">
    <property type="component" value="Unassembled WGS sequence"/>
</dbReference>
<organism evidence="5 6">
    <name type="scientific">Hymenobacter gummosus</name>
    <dbReference type="NCBI Taxonomy" id="1776032"/>
    <lineage>
        <taxon>Bacteria</taxon>
        <taxon>Pseudomonadati</taxon>
        <taxon>Bacteroidota</taxon>
        <taxon>Cytophagia</taxon>
        <taxon>Cytophagales</taxon>
        <taxon>Hymenobacteraceae</taxon>
        <taxon>Hymenobacter</taxon>
    </lineage>
</organism>
<dbReference type="PANTHER" id="PTHR43792:SF8">
    <property type="entry name" value="[RIBOSOMAL PROTEIN US5]-ALANINE N-ACETYLTRANSFERASE"/>
    <property type="match status" value="1"/>
</dbReference>
<proteinExistence type="inferred from homology"/>
<dbReference type="Pfam" id="PF13302">
    <property type="entry name" value="Acetyltransf_3"/>
    <property type="match status" value="1"/>
</dbReference>
<dbReference type="RefSeq" id="WP_126692969.1">
    <property type="nucleotide sequence ID" value="NZ_RXOF01000004.1"/>
</dbReference>
<evidence type="ECO:0000256" key="1">
    <source>
        <dbReference type="ARBA" id="ARBA00022679"/>
    </source>
</evidence>
<dbReference type="AlphaFoldDB" id="A0A3S0HPI5"/>
<keyword evidence="1 5" id="KW-0808">Transferase</keyword>
<dbReference type="InterPro" id="IPR000182">
    <property type="entry name" value="GNAT_dom"/>
</dbReference>
<dbReference type="GO" id="GO:0016747">
    <property type="term" value="F:acyltransferase activity, transferring groups other than amino-acyl groups"/>
    <property type="evidence" value="ECO:0007669"/>
    <property type="project" value="InterPro"/>
</dbReference>
<comment type="caution">
    <text evidence="5">The sequence shown here is derived from an EMBL/GenBank/DDBJ whole genome shotgun (WGS) entry which is preliminary data.</text>
</comment>
<dbReference type="OrthoDB" id="9811523at2"/>
<keyword evidence="2" id="KW-0012">Acyltransferase</keyword>
<dbReference type="SUPFAM" id="SSF55729">
    <property type="entry name" value="Acyl-CoA N-acyltransferases (Nat)"/>
    <property type="match status" value="1"/>
</dbReference>
<keyword evidence="6" id="KW-1185">Reference proteome</keyword>
<dbReference type="PANTHER" id="PTHR43792">
    <property type="entry name" value="GNAT FAMILY, PUTATIVE (AFU_ORTHOLOGUE AFUA_3G00765)-RELATED-RELATED"/>
    <property type="match status" value="1"/>
</dbReference>
<evidence type="ECO:0000256" key="2">
    <source>
        <dbReference type="ARBA" id="ARBA00023315"/>
    </source>
</evidence>
<evidence type="ECO:0000313" key="5">
    <source>
        <dbReference type="EMBL" id="RTQ50904.1"/>
    </source>
</evidence>
<feature type="domain" description="N-acetyltransferase" evidence="4">
    <location>
        <begin position="3"/>
        <end position="163"/>
    </location>
</feature>
<name>A0A3S0HPI5_9BACT</name>
<dbReference type="EMBL" id="RXOF01000004">
    <property type="protein sequence ID" value="RTQ50904.1"/>
    <property type="molecule type" value="Genomic_DNA"/>
</dbReference>
<gene>
    <name evidence="5" type="ORF">EJV47_09835</name>
</gene>
<dbReference type="InterPro" id="IPR051531">
    <property type="entry name" value="N-acetyltransferase"/>
</dbReference>
<comment type="similarity">
    <text evidence="3">Belongs to the acetyltransferase family. RimJ subfamily.</text>
</comment>
<evidence type="ECO:0000313" key="6">
    <source>
        <dbReference type="Proteomes" id="UP000282184"/>
    </source>
</evidence>
<dbReference type="PROSITE" id="PS51186">
    <property type="entry name" value="GNAT"/>
    <property type="match status" value="1"/>
</dbReference>
<dbReference type="Gene3D" id="3.40.630.30">
    <property type="match status" value="1"/>
</dbReference>
<accession>A0A3S0HPI5</accession>
<evidence type="ECO:0000256" key="3">
    <source>
        <dbReference type="ARBA" id="ARBA00038502"/>
    </source>
</evidence>